<gene>
    <name evidence="2" type="ORF">HAPAU_24350</name>
</gene>
<keyword evidence="1" id="KW-0812">Transmembrane</keyword>
<dbReference type="Proteomes" id="UP000075321">
    <property type="component" value="Unassembled WGS sequence"/>
</dbReference>
<reference evidence="2 3" key="1">
    <citation type="submission" date="2016-02" db="EMBL/GenBank/DDBJ databases">
        <title>Genome sequence of Halalkalicoccus paucihalophilus DSM 24557.</title>
        <authorList>
            <person name="Poehlein A."/>
            <person name="Daniel R."/>
        </authorList>
    </citation>
    <scope>NUCLEOTIDE SEQUENCE [LARGE SCALE GENOMIC DNA]</scope>
    <source>
        <strain evidence="2 3">DSM 24557</strain>
    </source>
</reference>
<evidence type="ECO:0000313" key="3">
    <source>
        <dbReference type="Proteomes" id="UP000075321"/>
    </source>
</evidence>
<dbReference type="PATRIC" id="fig|1008153.3.peg.2482"/>
<sequence>MNRRLLALVSLVSLVALAGCAGFGSTTSEEGLNEDANYDWDTDADATIEITGGEYEAVYTVENRSTVRLYESTRYGDDNPIAVRAVQFRYPNGTVVGMDEIEVEETRSEVTVHLPAEDGQLAFTSDTQSRNFATDTFVDGSYEVILPPGYRVDNFVLANVRPGGYETEIVDDQVHIRWDEMNASAISVRYYLERDVYLFGGLILIASIGATIAGAYVYRQIQDLKRTREEAGLAVDIEDDDRKPPPGMR</sequence>
<accession>A0A151AEG6</accession>
<comment type="caution">
    <text evidence="2">The sequence shown here is derived from an EMBL/GenBank/DDBJ whole genome shotgun (WGS) entry which is preliminary data.</text>
</comment>
<dbReference type="InterPro" id="IPR043826">
    <property type="entry name" value="DUF5803"/>
</dbReference>
<evidence type="ECO:0000313" key="2">
    <source>
        <dbReference type="EMBL" id="KYH25757.1"/>
    </source>
</evidence>
<dbReference type="RefSeq" id="WP_066382803.1">
    <property type="nucleotide sequence ID" value="NZ_LTAZ01000005.1"/>
</dbReference>
<dbReference type="EMBL" id="LTAZ01000005">
    <property type="protein sequence ID" value="KYH25757.1"/>
    <property type="molecule type" value="Genomic_DNA"/>
</dbReference>
<keyword evidence="1" id="KW-0472">Membrane</keyword>
<keyword evidence="1" id="KW-1133">Transmembrane helix</keyword>
<evidence type="ECO:0008006" key="4">
    <source>
        <dbReference type="Google" id="ProtNLM"/>
    </source>
</evidence>
<name>A0A151AEG6_9EURY</name>
<dbReference type="AlphaFoldDB" id="A0A151AEG6"/>
<dbReference type="PROSITE" id="PS51257">
    <property type="entry name" value="PROKAR_LIPOPROTEIN"/>
    <property type="match status" value="1"/>
</dbReference>
<protein>
    <recommendedName>
        <fullName evidence="4">Lipoprotein</fullName>
    </recommendedName>
</protein>
<proteinExistence type="predicted"/>
<feature type="transmembrane region" description="Helical" evidence="1">
    <location>
        <begin position="196"/>
        <end position="218"/>
    </location>
</feature>
<organism evidence="2 3">
    <name type="scientific">Halalkalicoccus paucihalophilus</name>
    <dbReference type="NCBI Taxonomy" id="1008153"/>
    <lineage>
        <taxon>Archaea</taxon>
        <taxon>Methanobacteriati</taxon>
        <taxon>Methanobacteriota</taxon>
        <taxon>Stenosarchaea group</taxon>
        <taxon>Halobacteria</taxon>
        <taxon>Halobacteriales</taxon>
        <taxon>Halococcaceae</taxon>
        <taxon>Halalkalicoccus</taxon>
    </lineage>
</organism>
<dbReference type="Pfam" id="PF19119">
    <property type="entry name" value="DUF5803"/>
    <property type="match status" value="1"/>
</dbReference>
<dbReference type="OrthoDB" id="312630at2157"/>
<evidence type="ECO:0000256" key="1">
    <source>
        <dbReference type="SAM" id="Phobius"/>
    </source>
</evidence>
<keyword evidence="3" id="KW-1185">Reference proteome</keyword>